<name>A0AAV0GBW9_9ASTE</name>
<dbReference type="GO" id="GO:0003676">
    <property type="term" value="F:nucleic acid binding"/>
    <property type="evidence" value="ECO:0007669"/>
    <property type="project" value="InterPro"/>
</dbReference>
<organism evidence="2 3">
    <name type="scientific">Cuscuta epithymum</name>
    <dbReference type="NCBI Taxonomy" id="186058"/>
    <lineage>
        <taxon>Eukaryota</taxon>
        <taxon>Viridiplantae</taxon>
        <taxon>Streptophyta</taxon>
        <taxon>Embryophyta</taxon>
        <taxon>Tracheophyta</taxon>
        <taxon>Spermatophyta</taxon>
        <taxon>Magnoliopsida</taxon>
        <taxon>eudicotyledons</taxon>
        <taxon>Gunneridae</taxon>
        <taxon>Pentapetalae</taxon>
        <taxon>asterids</taxon>
        <taxon>lamiids</taxon>
        <taxon>Solanales</taxon>
        <taxon>Convolvulaceae</taxon>
        <taxon>Cuscuteae</taxon>
        <taxon>Cuscuta</taxon>
        <taxon>Cuscuta subgen. Cuscuta</taxon>
    </lineage>
</organism>
<comment type="caution">
    <text evidence="2">The sequence shown here is derived from an EMBL/GenBank/DDBJ whole genome shotgun (WGS) entry which is preliminary data.</text>
</comment>
<dbReference type="EMBL" id="CAMAPF010001073">
    <property type="protein sequence ID" value="CAH9145123.1"/>
    <property type="molecule type" value="Genomic_DNA"/>
</dbReference>
<dbReference type="PANTHER" id="PTHR47169">
    <property type="entry name" value="OS01G0541250 PROTEIN"/>
    <property type="match status" value="1"/>
</dbReference>
<accession>A0AAV0GBW9</accession>
<dbReference type="PANTHER" id="PTHR47169:SF2">
    <property type="entry name" value="OS01G0541250 PROTEIN"/>
    <property type="match status" value="1"/>
</dbReference>
<dbReference type="Gene3D" id="3.30.420.10">
    <property type="entry name" value="Ribonuclease H-like superfamily/Ribonuclease H"/>
    <property type="match status" value="1"/>
</dbReference>
<dbReference type="AlphaFoldDB" id="A0AAV0GBW9"/>
<protein>
    <recommendedName>
        <fullName evidence="4">Transposase</fullName>
    </recommendedName>
</protein>
<dbReference type="EMBL" id="CAMAPF010000024">
    <property type="protein sequence ID" value="CAH9073765.1"/>
    <property type="molecule type" value="Genomic_DNA"/>
</dbReference>
<evidence type="ECO:0008006" key="4">
    <source>
        <dbReference type="Google" id="ProtNLM"/>
    </source>
</evidence>
<proteinExistence type="predicted"/>
<reference evidence="2" key="1">
    <citation type="submission" date="2022-07" db="EMBL/GenBank/DDBJ databases">
        <authorList>
            <person name="Macas J."/>
            <person name="Novak P."/>
            <person name="Neumann P."/>
        </authorList>
    </citation>
    <scope>NUCLEOTIDE SEQUENCE</scope>
</reference>
<evidence type="ECO:0000313" key="1">
    <source>
        <dbReference type="EMBL" id="CAH9073765.1"/>
    </source>
</evidence>
<gene>
    <name evidence="2" type="ORF">CEPIT_LOCUS41972</name>
    <name evidence="1" type="ORF">CEPIT_LOCUS4734</name>
</gene>
<evidence type="ECO:0000313" key="3">
    <source>
        <dbReference type="Proteomes" id="UP001152523"/>
    </source>
</evidence>
<sequence>MQTKPILSATKKVCTEMLLTKLILDIKAKWSVALAREVIIQQDNVRPHISKNDQEFNHAASEDGWNIRLSMQPPNSPDMNVLDLGFFNSIQSLQYQTCNKTVDELLANVQEACTRLSPKTLNHVWLTLQFIMAEIIKVKKGITTSFNILESTDGKDKVFFLPTL</sequence>
<dbReference type="Proteomes" id="UP001152523">
    <property type="component" value="Unassembled WGS sequence"/>
</dbReference>
<keyword evidence="3" id="KW-1185">Reference proteome</keyword>
<dbReference type="InterPro" id="IPR036397">
    <property type="entry name" value="RNaseH_sf"/>
</dbReference>
<evidence type="ECO:0000313" key="2">
    <source>
        <dbReference type="EMBL" id="CAH9145123.1"/>
    </source>
</evidence>